<evidence type="ECO:0000313" key="1">
    <source>
        <dbReference type="EMBL" id="EHK56893.1"/>
    </source>
</evidence>
<dbReference type="AlphaFoldDB" id="H0HQS9"/>
<organism evidence="1 2">
    <name type="scientific">Mesorhizobium alhagi CCNWXJ12-2</name>
    <dbReference type="NCBI Taxonomy" id="1107882"/>
    <lineage>
        <taxon>Bacteria</taxon>
        <taxon>Pseudomonadati</taxon>
        <taxon>Pseudomonadota</taxon>
        <taxon>Alphaproteobacteria</taxon>
        <taxon>Hyphomicrobiales</taxon>
        <taxon>Phyllobacteriaceae</taxon>
        <taxon>Allomesorhizobium</taxon>
    </lineage>
</organism>
<accession>H0HQS9</accession>
<dbReference type="SUPFAM" id="SSF50939">
    <property type="entry name" value="Sialidases"/>
    <property type="match status" value="1"/>
</dbReference>
<keyword evidence="2" id="KW-1185">Reference proteome</keyword>
<evidence type="ECO:0000313" key="2">
    <source>
        <dbReference type="Proteomes" id="UP000003250"/>
    </source>
</evidence>
<protein>
    <submittedName>
        <fullName evidence="1">Uncharacterized protein</fullName>
    </submittedName>
</protein>
<name>H0HQS9_9HYPH</name>
<dbReference type="Gene3D" id="2.120.10.10">
    <property type="match status" value="1"/>
</dbReference>
<reference evidence="1 2" key="1">
    <citation type="journal article" date="2012" name="J. Bacteriol.">
        <title>Draft Genome Sequence of Mesorhizobium alhagi CCNWXJ12-2T, a Novel Salt-Resistant Species Isolated from the Desert of Northwestern China.</title>
        <authorList>
            <person name="Zhou M."/>
            <person name="Chen W."/>
            <person name="Chen H."/>
            <person name="Wei G."/>
        </authorList>
    </citation>
    <scope>NUCLEOTIDE SEQUENCE [LARGE SCALE GENOMIC DNA]</scope>
    <source>
        <strain evidence="1 2">CCNWXJ12-2</strain>
    </source>
</reference>
<dbReference type="EMBL" id="AHAM01000096">
    <property type="protein sequence ID" value="EHK56893.1"/>
    <property type="molecule type" value="Genomic_DNA"/>
</dbReference>
<dbReference type="CDD" id="cd15482">
    <property type="entry name" value="Sialidase_non-viral"/>
    <property type="match status" value="1"/>
</dbReference>
<dbReference type="InterPro" id="IPR036278">
    <property type="entry name" value="Sialidase_sf"/>
</dbReference>
<dbReference type="Proteomes" id="UP000003250">
    <property type="component" value="Unassembled WGS sequence"/>
</dbReference>
<proteinExistence type="predicted"/>
<sequence>MDATLTYAANVMAWVIGDATVANNGIYQKSGASGSGSWTRLGDLPYSFIKATDAGAGTSNAIVATTSTPIPDADGAALIALNIFETNTASPVTVAFDSGSPLTIKNNAGEDLKAGDLKAGMIVSGYVSGSTFRLINNFGVQFLLATNTGGTNAITATTPTSVPTGDGQAMIVLPISATNTATPVTVSFNGGAPLTIVTTGGDAVGVGGLSEGSIVTGYKSGANFRLISGMLGWSPIIRAANDGERRVLAVADWVGGEGLKPVTTGYIGLSGLVANIADALDVRGPSGTPGAGTGDMVEATYDPQGVAGDVFAGDFKALWDINFVGDGTTNDTSAFSTLELARTGISVDLGGRTYLVTAIPNGNDYYNGAFKVGTEIYRRHRNPRSHPFETPAPTVKFVDPKPRVYRGLNVAQFPLPASGTVVYLWREAPGHGNEDTGTRLLAARTDDMGNTFKLPTGAGNSGSEQTLAFRQADCDIRNFAAGTMNARLGVMAARVNPDNSHQDPVFIYSDDSGVTWSSAVVTAAAATTNFHSRIYPYPASAGGDDTDGFICYFYRSGAIGAMKTTDNGASWTEVADIVLPAGSFGSVSEMSVARIGTQSKWIMGIRTDSGENMAVAVSSDMTTWSAIGDSGLKLGSNPPELLYEDGKIFAVCFSRRDKPIVAEFDNALVIASANPDTVYNASGVGGWSGWLVVTALPFFPTGYIAVEKIRGRYYGLFNCEDYAGSTQSRTGYLMLLSSDPVPTASYPAILKMRPNPNLCFNGAFRLATLGETFTGTTRKTVLDGFTFSRTSNAGGWTITRTAGDKSRYAMRVRRDDADSGTQAMNLAFVLPMEDSMPLRNQQVTLSFRARKAAGFSAANSFLTTQLRQTNHASEQVVTNAAGTFGTGDTAVGTSSSGVTLTENWQTFRLTPAKLDADINQIMVRWLWTPVGTAADDYFDIELVKLEIGADATPFEFGPYHLEKERCGVFTQTFTARSANGEVFVPFIPRMHRAPAVTVSAGSASNITAAGFLLTHNAAADCTVTAIATL</sequence>
<gene>
    <name evidence="1" type="ORF">MAXJ12_12547</name>
</gene>
<dbReference type="PATRIC" id="fig|1107882.3.peg.2457"/>